<dbReference type="Pfam" id="PF00027">
    <property type="entry name" value="cNMP_binding"/>
    <property type="match status" value="1"/>
</dbReference>
<dbReference type="PANTHER" id="PTHR24567:SF75">
    <property type="entry name" value="FUMARATE AND NITRATE REDUCTION REGULATORY PROTEIN"/>
    <property type="match status" value="1"/>
</dbReference>
<feature type="domain" description="Cyclic nucleotide-binding" evidence="4">
    <location>
        <begin position="29"/>
        <end position="132"/>
    </location>
</feature>
<dbReference type="InterPro" id="IPR000595">
    <property type="entry name" value="cNMP-bd_dom"/>
</dbReference>
<accession>A0ABZ1UQW3</accession>
<evidence type="ECO:0000256" key="3">
    <source>
        <dbReference type="ARBA" id="ARBA00023163"/>
    </source>
</evidence>
<sequence>MHIVLHNEAPVSRPAAVRCAQCAFRELCLPESLSDGEVNRLEQLIGRRRRVLRDDVLFRAGATGGMLFAVRFGHFKSVQRDRRGVEHITGFQMAGDMLGIDSIGTGQHASTVIALEDSEVCEISYEKLQDLLAEMPRLMAHFHRILGREILREQGVMGMLGNIRADQRLATFLLDLGERYASRGYSSRSFQLRMSREDMGAYLGLTIECISRQLATFRRHGWIALDKRAIELIRRDALVAIAEGLQPDQPHDARAA</sequence>
<evidence type="ECO:0000313" key="7">
    <source>
        <dbReference type="Proteomes" id="UP000321323"/>
    </source>
</evidence>
<dbReference type="EMBL" id="CP136508">
    <property type="protein sequence ID" value="WUR15152.1"/>
    <property type="molecule type" value="Genomic_DNA"/>
</dbReference>
<dbReference type="PRINTS" id="PR00034">
    <property type="entry name" value="HTHCRP"/>
</dbReference>
<dbReference type="CDD" id="cd00038">
    <property type="entry name" value="CAP_ED"/>
    <property type="match status" value="1"/>
</dbReference>
<dbReference type="SUPFAM" id="SSF51206">
    <property type="entry name" value="cAMP-binding domain-like"/>
    <property type="match status" value="1"/>
</dbReference>
<dbReference type="PROSITE" id="PS51063">
    <property type="entry name" value="HTH_CRP_2"/>
    <property type="match status" value="1"/>
</dbReference>
<evidence type="ECO:0000256" key="1">
    <source>
        <dbReference type="ARBA" id="ARBA00023015"/>
    </source>
</evidence>
<dbReference type="Pfam" id="PF13545">
    <property type="entry name" value="HTH_Crp_2"/>
    <property type="match status" value="1"/>
</dbReference>
<dbReference type="Gene3D" id="2.60.120.10">
    <property type="entry name" value="Jelly Rolls"/>
    <property type="match status" value="1"/>
</dbReference>
<dbReference type="CDD" id="cd00092">
    <property type="entry name" value="HTH_CRP"/>
    <property type="match status" value="1"/>
</dbReference>
<evidence type="ECO:0000313" key="6">
    <source>
        <dbReference type="EMBL" id="WUR15152.1"/>
    </source>
</evidence>
<feature type="domain" description="HTH crp-type" evidence="5">
    <location>
        <begin position="163"/>
        <end position="236"/>
    </location>
</feature>
<dbReference type="InterPro" id="IPR050397">
    <property type="entry name" value="Env_Response_Regulators"/>
</dbReference>
<keyword evidence="7" id="KW-1185">Reference proteome</keyword>
<keyword evidence="1" id="KW-0805">Transcription regulation</keyword>
<gene>
    <name evidence="6" type="ORF">E7V67_008615</name>
</gene>
<dbReference type="InterPro" id="IPR012318">
    <property type="entry name" value="HTH_CRP"/>
</dbReference>
<keyword evidence="2" id="KW-0238">DNA-binding</keyword>
<evidence type="ECO:0000259" key="4">
    <source>
        <dbReference type="PROSITE" id="PS50042"/>
    </source>
</evidence>
<keyword evidence="3" id="KW-0804">Transcription</keyword>
<evidence type="ECO:0000259" key="5">
    <source>
        <dbReference type="PROSITE" id="PS51063"/>
    </source>
</evidence>
<dbReference type="SMART" id="SM00100">
    <property type="entry name" value="cNMP"/>
    <property type="match status" value="1"/>
</dbReference>
<dbReference type="PROSITE" id="PS50042">
    <property type="entry name" value="CNMP_BINDING_3"/>
    <property type="match status" value="1"/>
</dbReference>
<organism evidence="6 7">
    <name type="scientific">[Empedobacter] haloabium</name>
    <dbReference type="NCBI Taxonomy" id="592317"/>
    <lineage>
        <taxon>Bacteria</taxon>
        <taxon>Pseudomonadati</taxon>
        <taxon>Pseudomonadota</taxon>
        <taxon>Betaproteobacteria</taxon>
        <taxon>Burkholderiales</taxon>
        <taxon>Oxalobacteraceae</taxon>
        <taxon>Telluria group</taxon>
        <taxon>Telluria group incertae sedis</taxon>
    </lineage>
</organism>
<evidence type="ECO:0000256" key="2">
    <source>
        <dbReference type="ARBA" id="ARBA00023125"/>
    </source>
</evidence>
<dbReference type="InterPro" id="IPR036390">
    <property type="entry name" value="WH_DNA-bd_sf"/>
</dbReference>
<dbReference type="SMART" id="SM00419">
    <property type="entry name" value="HTH_CRP"/>
    <property type="match status" value="1"/>
</dbReference>
<dbReference type="InterPro" id="IPR018490">
    <property type="entry name" value="cNMP-bd_dom_sf"/>
</dbReference>
<dbReference type="Gene3D" id="1.10.10.10">
    <property type="entry name" value="Winged helix-like DNA-binding domain superfamily/Winged helix DNA-binding domain"/>
    <property type="match status" value="1"/>
</dbReference>
<dbReference type="InterPro" id="IPR014710">
    <property type="entry name" value="RmlC-like_jellyroll"/>
</dbReference>
<name>A0ABZ1UQW3_9BURK</name>
<dbReference type="InterPro" id="IPR036388">
    <property type="entry name" value="WH-like_DNA-bd_sf"/>
</dbReference>
<reference evidence="6 7" key="1">
    <citation type="journal article" date="2019" name="Int. J. Syst. Evol. Microbiol.">
        <title>The Draft Whole-Genome Sequence of the Antibiotic Producer Empedobacter haloabium ATCC 31962 Provides Indications for Its Taxonomic Reclassification.</title>
        <authorList>
            <person name="Miess H."/>
            <person name="Arlt P."/>
            <person name="Apel A.K."/>
            <person name="Weber T."/>
            <person name="Nieselt K."/>
            <person name="Hanssen F."/>
            <person name="Czemmel S."/>
            <person name="Nahnsen S."/>
            <person name="Gross H."/>
        </authorList>
    </citation>
    <scope>NUCLEOTIDE SEQUENCE [LARGE SCALE GENOMIC DNA]</scope>
    <source>
        <strain evidence="6 7">ATCC 31962</strain>
    </source>
</reference>
<dbReference type="PANTHER" id="PTHR24567">
    <property type="entry name" value="CRP FAMILY TRANSCRIPTIONAL REGULATORY PROTEIN"/>
    <property type="match status" value="1"/>
</dbReference>
<protein>
    <submittedName>
        <fullName evidence="6">Helix-turn-helix domain-containing protein</fullName>
    </submittedName>
</protein>
<proteinExistence type="predicted"/>
<dbReference type="Proteomes" id="UP000321323">
    <property type="component" value="Chromosome"/>
</dbReference>
<dbReference type="SUPFAM" id="SSF46785">
    <property type="entry name" value="Winged helix' DNA-binding domain"/>
    <property type="match status" value="1"/>
</dbReference>